<protein>
    <submittedName>
        <fullName evidence="2">Acetyltransferase involved in cellulose biosynthesis, CelD/BcsL family</fullName>
    </submittedName>
</protein>
<evidence type="ECO:0000313" key="3">
    <source>
        <dbReference type="Proteomes" id="UP001158049"/>
    </source>
</evidence>
<sequence length="536" mass="59517">MELMLRTDDDVIAALDDGNFMDLWRALHAQCPWATGYQHPDYVGAWYRLYRRSYRPLLLWTVVEGRMTGLLALALDAGGKTLVGAGGPQAAYQVWLALPQSSDGFIRAALAQLQRSFPRRHLHLKHLAPGTPLDGLRDPDSPLRCTLSSPEPRPYMRTSAERIRKSFNGKTNRNLYNRLKRLGEVRFETVTDPARLIAALDEYILQYDFRQAAMYDCAPFRADPAKRAFYLKLLDAGLLHVSVLTAGDAVVSVNVGLRGPDSVQVGITHSPLYADYSPGRLHTYLLCMALEEEGVGCFDLTPGGGYKSLLATDTDEVVELSAFSALQTMQMQRRAQMLKLASGWLARVGVSTTAARLALARTRKAARLAMSGTLPLAMREKFCVYQGVPRSGGTAGTVALRANRVDDLLHYDEAGGRKTYHEFQYEAMKRLESRQDVYTITDGGRLVFCAWVGRRGEMADGNEKMPVEPDSAIALYDIYRHAGAGHETGLRRFLEQVLAEVHGRFNAATVELVLHAHDRTARSVAEQAGFRLLTQP</sequence>
<comment type="caution">
    <text evidence="2">The sequence shown here is derived from an EMBL/GenBank/DDBJ whole genome shotgun (WGS) entry which is preliminary data.</text>
</comment>
<dbReference type="EMBL" id="FXUL01000016">
    <property type="protein sequence ID" value="SMP70934.1"/>
    <property type="molecule type" value="Genomic_DNA"/>
</dbReference>
<evidence type="ECO:0000313" key="2">
    <source>
        <dbReference type="EMBL" id="SMP70934.1"/>
    </source>
</evidence>
<dbReference type="InterPro" id="IPR011024">
    <property type="entry name" value="G_crystallin-like"/>
</dbReference>
<feature type="domain" description="BioF2-like acetyltransferase" evidence="1">
    <location>
        <begin position="173"/>
        <end position="303"/>
    </location>
</feature>
<dbReference type="Pfam" id="PF13480">
    <property type="entry name" value="Acetyltransf_6"/>
    <property type="match status" value="1"/>
</dbReference>
<dbReference type="SUPFAM" id="SSF55729">
    <property type="entry name" value="Acyl-CoA N-acyltransferases (Nat)"/>
    <property type="match status" value="1"/>
</dbReference>
<proteinExistence type="predicted"/>
<dbReference type="Proteomes" id="UP001158049">
    <property type="component" value="Unassembled WGS sequence"/>
</dbReference>
<name>A0ABY1QJF2_9BURK</name>
<dbReference type="InterPro" id="IPR038740">
    <property type="entry name" value="BioF2-like_GNAT_dom"/>
</dbReference>
<reference evidence="2 3" key="1">
    <citation type="submission" date="2017-05" db="EMBL/GenBank/DDBJ databases">
        <authorList>
            <person name="Varghese N."/>
            <person name="Submissions S."/>
        </authorList>
    </citation>
    <scope>NUCLEOTIDE SEQUENCE [LARGE SCALE GENOMIC DNA]</scope>
    <source>
        <strain evidence="2 3">DSM 26001</strain>
    </source>
</reference>
<dbReference type="InterPro" id="IPR016181">
    <property type="entry name" value="Acyl_CoA_acyltransferase"/>
</dbReference>
<gene>
    <name evidence="2" type="ORF">SAMN06295970_116119</name>
</gene>
<dbReference type="RefSeq" id="WP_283443888.1">
    <property type="nucleotide sequence ID" value="NZ_FXUL01000016.1"/>
</dbReference>
<dbReference type="SUPFAM" id="SSF49695">
    <property type="entry name" value="gamma-Crystallin-like"/>
    <property type="match status" value="1"/>
</dbReference>
<keyword evidence="3" id="KW-1185">Reference proteome</keyword>
<evidence type="ECO:0000259" key="1">
    <source>
        <dbReference type="Pfam" id="PF13480"/>
    </source>
</evidence>
<accession>A0ABY1QJF2</accession>
<organism evidence="2 3">
    <name type="scientific">Noviherbaspirillum suwonense</name>
    <dbReference type="NCBI Taxonomy" id="1224511"/>
    <lineage>
        <taxon>Bacteria</taxon>
        <taxon>Pseudomonadati</taxon>
        <taxon>Pseudomonadota</taxon>
        <taxon>Betaproteobacteria</taxon>
        <taxon>Burkholderiales</taxon>
        <taxon>Oxalobacteraceae</taxon>
        <taxon>Noviherbaspirillum</taxon>
    </lineage>
</organism>